<dbReference type="AlphaFoldDB" id="A0A494ZRP4"/>
<keyword evidence="3" id="KW-1185">Reference proteome</keyword>
<evidence type="ECO:0000313" key="2">
    <source>
        <dbReference type="EMBL" id="RKQ27967.1"/>
    </source>
</evidence>
<proteinExistence type="predicted"/>
<keyword evidence="1" id="KW-0812">Transmembrane</keyword>
<organism evidence="2 3">
    <name type="scientific">Oceanobacillus halophilus</name>
    <dbReference type="NCBI Taxonomy" id="930130"/>
    <lineage>
        <taxon>Bacteria</taxon>
        <taxon>Bacillati</taxon>
        <taxon>Bacillota</taxon>
        <taxon>Bacilli</taxon>
        <taxon>Bacillales</taxon>
        <taxon>Bacillaceae</taxon>
        <taxon>Oceanobacillus</taxon>
    </lineage>
</organism>
<dbReference type="OrthoDB" id="152992at2"/>
<feature type="transmembrane region" description="Helical" evidence="1">
    <location>
        <begin position="7"/>
        <end position="27"/>
    </location>
</feature>
<dbReference type="InterPro" id="IPR025324">
    <property type="entry name" value="DUF4230"/>
</dbReference>
<reference evidence="2 3" key="1">
    <citation type="journal article" date="2016" name="Int. J. Syst. Evol. Microbiol.">
        <title>Oceanobacillus halophilus sp. nov., a novel moderately halophilic bacterium from a hypersaline lake.</title>
        <authorList>
            <person name="Amoozegar M.A."/>
            <person name="Bagheri M."/>
            <person name="Makhdoumi A."/>
            <person name="Nikou M.M."/>
            <person name="Fazeli S.A.S."/>
            <person name="Schumann P."/>
            <person name="Sproer C."/>
            <person name="Sanchez-Porro C."/>
            <person name="Ventosa A."/>
        </authorList>
    </citation>
    <scope>NUCLEOTIDE SEQUENCE [LARGE SCALE GENOMIC DNA]</scope>
    <source>
        <strain evidence="2 3">DSM 23996</strain>
    </source>
</reference>
<sequence>MKKIKFLGVKIAIITLIIAVITAGSFWKLSGSTFQQETTAFVEQIHDLATLATAEAYLKTVIEQEDNKLFGKEIGLNVPGTKRELLLIVPATVIAGVDLKGITEKDIRVNEEEKMLEIILPDAELIQDPAIQMDQVRAFSEKGLFRGEVKWEEGFDLAAYAQDQIKQEAIDTGLLQTAEVHAEKVLSEFFGNLGYSVTLTFKDREV</sequence>
<dbReference type="RefSeq" id="WP_121206220.1">
    <property type="nucleotide sequence ID" value="NZ_RBZP01000038.1"/>
</dbReference>
<accession>A0A494ZRP4</accession>
<protein>
    <submittedName>
        <fullName evidence="2">DUF4230 domain-containing protein</fullName>
    </submittedName>
</protein>
<comment type="caution">
    <text evidence="2">The sequence shown here is derived from an EMBL/GenBank/DDBJ whole genome shotgun (WGS) entry which is preliminary data.</text>
</comment>
<keyword evidence="1" id="KW-1133">Transmembrane helix</keyword>
<gene>
    <name evidence="2" type="ORF">D8M06_19440</name>
</gene>
<dbReference type="Proteomes" id="UP000269301">
    <property type="component" value="Unassembled WGS sequence"/>
</dbReference>
<dbReference type="Pfam" id="PF14014">
    <property type="entry name" value="DUF4230"/>
    <property type="match status" value="1"/>
</dbReference>
<evidence type="ECO:0000313" key="3">
    <source>
        <dbReference type="Proteomes" id="UP000269301"/>
    </source>
</evidence>
<name>A0A494ZRP4_9BACI</name>
<keyword evidence="1" id="KW-0472">Membrane</keyword>
<dbReference type="EMBL" id="RBZP01000038">
    <property type="protein sequence ID" value="RKQ27967.1"/>
    <property type="molecule type" value="Genomic_DNA"/>
</dbReference>
<evidence type="ECO:0000256" key="1">
    <source>
        <dbReference type="SAM" id="Phobius"/>
    </source>
</evidence>